<evidence type="ECO:0000256" key="5">
    <source>
        <dbReference type="ARBA" id="ARBA00047317"/>
    </source>
</evidence>
<dbReference type="Proteomes" id="UP000305887">
    <property type="component" value="Unassembled WGS sequence"/>
</dbReference>
<dbReference type="GO" id="GO:0005829">
    <property type="term" value="C:cytosol"/>
    <property type="evidence" value="ECO:0007669"/>
    <property type="project" value="TreeGrafter"/>
</dbReference>
<dbReference type="SMART" id="SM00852">
    <property type="entry name" value="MoCF_biosynth"/>
    <property type="match status" value="1"/>
</dbReference>
<evidence type="ECO:0000256" key="1">
    <source>
        <dbReference type="ARBA" id="ARBA00002901"/>
    </source>
</evidence>
<evidence type="ECO:0000313" key="8">
    <source>
        <dbReference type="EMBL" id="TNC52868.1"/>
    </source>
</evidence>
<reference evidence="8 9" key="1">
    <citation type="submission" date="2019-06" db="EMBL/GenBank/DDBJ databases">
        <title>YIM 131921 draft genome.</title>
        <authorList>
            <person name="Jiang L."/>
        </authorList>
    </citation>
    <scope>NUCLEOTIDE SEQUENCE [LARGE SCALE GENOMIC DNA]</scope>
    <source>
        <strain evidence="8 9">YIM 131921</strain>
    </source>
</reference>
<dbReference type="InterPro" id="IPR005111">
    <property type="entry name" value="MoeA_C_domain_IV"/>
</dbReference>
<dbReference type="GO" id="GO:0046872">
    <property type="term" value="F:metal ion binding"/>
    <property type="evidence" value="ECO:0007669"/>
    <property type="project" value="UniProtKB-UniRule"/>
</dbReference>
<dbReference type="InterPro" id="IPR036425">
    <property type="entry name" value="MoaB/Mog-like_dom_sf"/>
</dbReference>
<sequence>MISVAEALDRLFALVPPPQQEEVPLVQAHGRVLLRPVTARRSQPPFAASAMDGFALRRADASPGARLRIIGESAAGHRFTGHINPGEATRILTGAPLPDGADAVVIQEEVTREGDSIVLSPTAVAAHVRPEGNDFVAGATLAAPRLLFPMDLALIASFGQASAVVARRPEVAILSTGDELVMPGGMPSPDQIFAANAFGLHALLRGAGARPRLLPVAGDTPGALRQALALAEDADLIVTIGGASVGDHDLIAPVVTGMGASLDFHRVAMRPGKPLLAGRMPHGAVLLGLPGNPVSALVCGVIFLLPVIRAMQGLPAAPAPRVRRPLARPLAAGGPREHYMRARHGPDGSVEVMDRQDSSLLTVLAEADSLVVQVAGARPLQVGDMADVVLLRGTT</sequence>
<dbReference type="SUPFAM" id="SSF63867">
    <property type="entry name" value="MoeA C-terminal domain-like"/>
    <property type="match status" value="1"/>
</dbReference>
<keyword evidence="4 6" id="KW-0501">Molybdenum cofactor biosynthesis</keyword>
<evidence type="ECO:0000256" key="4">
    <source>
        <dbReference type="ARBA" id="ARBA00023150"/>
    </source>
</evidence>
<dbReference type="Pfam" id="PF03453">
    <property type="entry name" value="MoeA_N"/>
    <property type="match status" value="1"/>
</dbReference>
<dbReference type="GO" id="GO:0006777">
    <property type="term" value="P:Mo-molybdopterin cofactor biosynthetic process"/>
    <property type="evidence" value="ECO:0007669"/>
    <property type="project" value="UniProtKB-UniRule"/>
</dbReference>
<dbReference type="NCBIfam" id="NF045515">
    <property type="entry name" value="Glp_gephyrin"/>
    <property type="match status" value="1"/>
</dbReference>
<dbReference type="Gene3D" id="2.170.190.11">
    <property type="entry name" value="Molybdopterin biosynthesis moea protein, domain 3"/>
    <property type="match status" value="1"/>
</dbReference>
<dbReference type="OrthoDB" id="9804758at2"/>
<dbReference type="InterPro" id="IPR005110">
    <property type="entry name" value="MoeA_linker/N"/>
</dbReference>
<accession>A0A5C4N5F2</accession>
<dbReference type="Gene3D" id="2.40.340.10">
    <property type="entry name" value="MoeA, C-terminal, domain IV"/>
    <property type="match status" value="1"/>
</dbReference>
<dbReference type="CDD" id="cd00887">
    <property type="entry name" value="MoeA"/>
    <property type="match status" value="1"/>
</dbReference>
<comment type="caution">
    <text evidence="8">The sequence shown here is derived from an EMBL/GenBank/DDBJ whole genome shotgun (WGS) entry which is preliminary data.</text>
</comment>
<comment type="cofactor">
    <cofactor evidence="6">
        <name>Mg(2+)</name>
        <dbReference type="ChEBI" id="CHEBI:18420"/>
    </cofactor>
</comment>
<evidence type="ECO:0000256" key="2">
    <source>
        <dbReference type="ARBA" id="ARBA00005046"/>
    </source>
</evidence>
<keyword evidence="6" id="KW-0500">Molybdenum</keyword>
<dbReference type="InterPro" id="IPR001453">
    <property type="entry name" value="MoaB/Mog_dom"/>
</dbReference>
<dbReference type="EC" id="2.10.1.1" evidence="6"/>
<dbReference type="UniPathway" id="UPA00344"/>
<dbReference type="Gene3D" id="3.90.105.10">
    <property type="entry name" value="Molybdopterin biosynthesis moea protein, domain 2"/>
    <property type="match status" value="1"/>
</dbReference>
<dbReference type="SUPFAM" id="SSF53218">
    <property type="entry name" value="Molybdenum cofactor biosynthesis proteins"/>
    <property type="match status" value="1"/>
</dbReference>
<proteinExistence type="inferred from homology"/>
<comment type="catalytic activity">
    <reaction evidence="5">
        <text>adenylyl-molybdopterin + molybdate = Mo-molybdopterin + AMP + H(+)</text>
        <dbReference type="Rhea" id="RHEA:35047"/>
        <dbReference type="ChEBI" id="CHEBI:15378"/>
        <dbReference type="ChEBI" id="CHEBI:36264"/>
        <dbReference type="ChEBI" id="CHEBI:62727"/>
        <dbReference type="ChEBI" id="CHEBI:71302"/>
        <dbReference type="ChEBI" id="CHEBI:456215"/>
        <dbReference type="EC" id="2.10.1.1"/>
    </reaction>
</comment>
<keyword evidence="9" id="KW-1185">Reference proteome</keyword>
<evidence type="ECO:0000256" key="3">
    <source>
        <dbReference type="ARBA" id="ARBA00010763"/>
    </source>
</evidence>
<evidence type="ECO:0000256" key="6">
    <source>
        <dbReference type="RuleBase" id="RU365090"/>
    </source>
</evidence>
<dbReference type="RefSeq" id="WP_139074689.1">
    <property type="nucleotide sequence ID" value="NZ_VDFU01000001.1"/>
</dbReference>
<gene>
    <name evidence="8" type="ORF">FHG66_00805</name>
</gene>
<dbReference type="Pfam" id="PF03454">
    <property type="entry name" value="MoeA_C"/>
    <property type="match status" value="1"/>
</dbReference>
<name>A0A5C4N5F2_9RHOB</name>
<dbReference type="Gene3D" id="3.40.980.10">
    <property type="entry name" value="MoaB/Mog-like domain"/>
    <property type="match status" value="1"/>
</dbReference>
<dbReference type="GO" id="GO:0061599">
    <property type="term" value="F:molybdopterin molybdotransferase activity"/>
    <property type="evidence" value="ECO:0007669"/>
    <property type="project" value="UniProtKB-UniRule"/>
</dbReference>
<keyword evidence="6 8" id="KW-0808">Transferase</keyword>
<dbReference type="InterPro" id="IPR036135">
    <property type="entry name" value="MoeA_linker/N_sf"/>
</dbReference>
<comment type="similarity">
    <text evidence="3 6">Belongs to the MoeA family.</text>
</comment>
<comment type="pathway">
    <text evidence="2 6">Cofactor biosynthesis; molybdopterin biosynthesis.</text>
</comment>
<comment type="function">
    <text evidence="1 6">Catalyzes the insertion of molybdate into adenylated molybdopterin with the concomitant release of AMP.</text>
</comment>
<keyword evidence="6" id="KW-0479">Metal-binding</keyword>
<dbReference type="PANTHER" id="PTHR10192:SF5">
    <property type="entry name" value="GEPHYRIN"/>
    <property type="match status" value="1"/>
</dbReference>
<dbReference type="Pfam" id="PF00994">
    <property type="entry name" value="MoCF_biosynth"/>
    <property type="match status" value="1"/>
</dbReference>
<feature type="domain" description="MoaB/Mog" evidence="7">
    <location>
        <begin position="172"/>
        <end position="310"/>
    </location>
</feature>
<evidence type="ECO:0000259" key="7">
    <source>
        <dbReference type="SMART" id="SM00852"/>
    </source>
</evidence>
<dbReference type="EMBL" id="VDFU01000001">
    <property type="protein sequence ID" value="TNC52868.1"/>
    <property type="molecule type" value="Genomic_DNA"/>
</dbReference>
<dbReference type="SUPFAM" id="SSF63882">
    <property type="entry name" value="MoeA N-terminal region -like"/>
    <property type="match status" value="1"/>
</dbReference>
<keyword evidence="6" id="KW-0460">Magnesium</keyword>
<dbReference type="PANTHER" id="PTHR10192">
    <property type="entry name" value="MOLYBDOPTERIN BIOSYNTHESIS PROTEIN"/>
    <property type="match status" value="1"/>
</dbReference>
<protein>
    <recommendedName>
        <fullName evidence="6">Molybdopterin molybdenumtransferase</fullName>
        <ecNumber evidence="6">2.10.1.1</ecNumber>
    </recommendedName>
</protein>
<dbReference type="InterPro" id="IPR036688">
    <property type="entry name" value="MoeA_C_domain_IV_sf"/>
</dbReference>
<evidence type="ECO:0000313" key="9">
    <source>
        <dbReference type="Proteomes" id="UP000305887"/>
    </source>
</evidence>
<dbReference type="AlphaFoldDB" id="A0A5C4N5F2"/>
<dbReference type="InterPro" id="IPR038987">
    <property type="entry name" value="MoeA-like"/>
</dbReference>
<organism evidence="8 9">
    <name type="scientific">Rubellimicrobium rubrum</name>
    <dbReference type="NCBI Taxonomy" id="2585369"/>
    <lineage>
        <taxon>Bacteria</taxon>
        <taxon>Pseudomonadati</taxon>
        <taxon>Pseudomonadota</taxon>
        <taxon>Alphaproteobacteria</taxon>
        <taxon>Rhodobacterales</taxon>
        <taxon>Roseobacteraceae</taxon>
        <taxon>Rubellimicrobium</taxon>
    </lineage>
</organism>